<reference evidence="6" key="1">
    <citation type="journal article" date="2015" name="Nature">
        <title>Complex archaea that bridge the gap between prokaryotes and eukaryotes.</title>
        <authorList>
            <person name="Spang A."/>
            <person name="Saw J.H."/>
            <person name="Jorgensen S.L."/>
            <person name="Zaremba-Niedzwiedzka K."/>
            <person name="Martijn J."/>
            <person name="Lind A.E."/>
            <person name="van Eijk R."/>
            <person name="Schleper C."/>
            <person name="Guy L."/>
            <person name="Ettema T.J."/>
        </authorList>
    </citation>
    <scope>NUCLEOTIDE SEQUENCE</scope>
</reference>
<keyword evidence="2" id="KW-0949">S-adenosyl-L-methionine</keyword>
<accession>A0A0F9C2R8</accession>
<comment type="cofactor">
    <cofactor evidence="1">
        <name>[4Fe-4S] cluster</name>
        <dbReference type="ChEBI" id="CHEBI:49883"/>
    </cofactor>
</comment>
<dbReference type="Gene3D" id="3.30.750.200">
    <property type="match status" value="1"/>
</dbReference>
<dbReference type="GO" id="GO:0005829">
    <property type="term" value="C:cytosol"/>
    <property type="evidence" value="ECO:0007669"/>
    <property type="project" value="TreeGrafter"/>
</dbReference>
<dbReference type="PANTHER" id="PTHR43409">
    <property type="entry name" value="ANAEROBIC MAGNESIUM-PROTOPORPHYRIN IX MONOMETHYL ESTER CYCLASE-RELATED"/>
    <property type="match status" value="1"/>
</dbReference>
<evidence type="ECO:0000256" key="4">
    <source>
        <dbReference type="ARBA" id="ARBA00023004"/>
    </source>
</evidence>
<dbReference type="SUPFAM" id="SSF102114">
    <property type="entry name" value="Radical SAM enzymes"/>
    <property type="match status" value="1"/>
</dbReference>
<name>A0A0F9C2R8_9ZZZZ</name>
<evidence type="ECO:0000313" key="6">
    <source>
        <dbReference type="EMBL" id="KKL20557.1"/>
    </source>
</evidence>
<proteinExistence type="predicted"/>
<organism evidence="6">
    <name type="scientific">marine sediment metagenome</name>
    <dbReference type="NCBI Taxonomy" id="412755"/>
    <lineage>
        <taxon>unclassified sequences</taxon>
        <taxon>metagenomes</taxon>
        <taxon>ecological metagenomes</taxon>
    </lineage>
</organism>
<evidence type="ECO:0000256" key="2">
    <source>
        <dbReference type="ARBA" id="ARBA00022691"/>
    </source>
</evidence>
<sequence length="169" mass="19280">GNQQVLDSIKKGITLEQIIKVVEMTKKVGIQVTGYFMLGNLGETKATIQETFDFARKLDLNFYGFAMTSPILGTPMYALAKKEGMVTQKNLEDWSFHTSVNLTVDCSDKELEQFNRDAFNEFTIAKRYGKHYLLNPSLWWNGLRSLLFLFGKRSYTLLLKKSFGVITGK</sequence>
<evidence type="ECO:0000256" key="5">
    <source>
        <dbReference type="ARBA" id="ARBA00023014"/>
    </source>
</evidence>
<keyword evidence="4" id="KW-0408">Iron</keyword>
<protein>
    <recommendedName>
        <fullName evidence="7">Radical SAM core domain-containing protein</fullName>
    </recommendedName>
</protein>
<dbReference type="GO" id="GO:0051536">
    <property type="term" value="F:iron-sulfur cluster binding"/>
    <property type="evidence" value="ECO:0007669"/>
    <property type="project" value="UniProtKB-KW"/>
</dbReference>
<dbReference type="InterPro" id="IPR051198">
    <property type="entry name" value="BchE-like"/>
</dbReference>
<dbReference type="InterPro" id="IPR058240">
    <property type="entry name" value="rSAM_sf"/>
</dbReference>
<evidence type="ECO:0008006" key="7">
    <source>
        <dbReference type="Google" id="ProtNLM"/>
    </source>
</evidence>
<evidence type="ECO:0000256" key="3">
    <source>
        <dbReference type="ARBA" id="ARBA00022723"/>
    </source>
</evidence>
<dbReference type="PANTHER" id="PTHR43409:SF16">
    <property type="entry name" value="SLR0320 PROTEIN"/>
    <property type="match status" value="1"/>
</dbReference>
<comment type="caution">
    <text evidence="6">The sequence shown here is derived from an EMBL/GenBank/DDBJ whole genome shotgun (WGS) entry which is preliminary data.</text>
</comment>
<keyword evidence="3" id="KW-0479">Metal-binding</keyword>
<dbReference type="EMBL" id="LAZR01038050">
    <property type="protein sequence ID" value="KKL20557.1"/>
    <property type="molecule type" value="Genomic_DNA"/>
</dbReference>
<gene>
    <name evidence="6" type="ORF">LCGC14_2454280</name>
</gene>
<keyword evidence="5" id="KW-0411">Iron-sulfur</keyword>
<evidence type="ECO:0000256" key="1">
    <source>
        <dbReference type="ARBA" id="ARBA00001966"/>
    </source>
</evidence>
<dbReference type="GO" id="GO:0046872">
    <property type="term" value="F:metal ion binding"/>
    <property type="evidence" value="ECO:0007669"/>
    <property type="project" value="UniProtKB-KW"/>
</dbReference>
<dbReference type="AlphaFoldDB" id="A0A0F9C2R8"/>
<feature type="non-terminal residue" evidence="6">
    <location>
        <position position="1"/>
    </location>
</feature>